<evidence type="ECO:0000313" key="1">
    <source>
        <dbReference type="EMBL" id="HIQ80035.1"/>
    </source>
</evidence>
<reference evidence="1" key="2">
    <citation type="journal article" date="2021" name="PeerJ">
        <title>Extensive microbial diversity within the chicken gut microbiome revealed by metagenomics and culture.</title>
        <authorList>
            <person name="Gilroy R."/>
            <person name="Ravi A."/>
            <person name="Getino M."/>
            <person name="Pursley I."/>
            <person name="Horton D.L."/>
            <person name="Alikhan N.F."/>
            <person name="Baker D."/>
            <person name="Gharbi K."/>
            <person name="Hall N."/>
            <person name="Watson M."/>
            <person name="Adriaenssens E.M."/>
            <person name="Foster-Nyarko E."/>
            <person name="Jarju S."/>
            <person name="Secka A."/>
            <person name="Antonio M."/>
            <person name="Oren A."/>
            <person name="Chaudhuri R.R."/>
            <person name="La Ragione R."/>
            <person name="Hildebrand F."/>
            <person name="Pallen M.J."/>
        </authorList>
    </citation>
    <scope>NUCLEOTIDE SEQUENCE</scope>
    <source>
        <strain evidence="1">ChiSjej1B19-3389</strain>
    </source>
</reference>
<dbReference type="AlphaFoldDB" id="A0A9D0ZGP4"/>
<protein>
    <submittedName>
        <fullName evidence="1">Uncharacterized protein</fullName>
    </submittedName>
</protein>
<evidence type="ECO:0000313" key="2">
    <source>
        <dbReference type="Proteomes" id="UP000886787"/>
    </source>
</evidence>
<dbReference type="Proteomes" id="UP000886787">
    <property type="component" value="Unassembled WGS sequence"/>
</dbReference>
<accession>A0A9D0ZGP4</accession>
<proteinExistence type="predicted"/>
<dbReference type="EMBL" id="DVFW01000013">
    <property type="protein sequence ID" value="HIQ80035.1"/>
    <property type="molecule type" value="Genomic_DNA"/>
</dbReference>
<reference evidence="1" key="1">
    <citation type="submission" date="2020-10" db="EMBL/GenBank/DDBJ databases">
        <authorList>
            <person name="Gilroy R."/>
        </authorList>
    </citation>
    <scope>NUCLEOTIDE SEQUENCE</scope>
    <source>
        <strain evidence="1">ChiSjej1B19-3389</strain>
    </source>
</reference>
<comment type="caution">
    <text evidence="1">The sequence shown here is derived from an EMBL/GenBank/DDBJ whole genome shotgun (WGS) entry which is preliminary data.</text>
</comment>
<sequence length="69" mass="7909">MFLINDLVVKEHICNMHCTYCLTGTSNLKKAGMEKVQECAFLHYKDGSVLQKQLDSVTDTLHHIFQILI</sequence>
<name>A0A9D0ZGP4_9FIRM</name>
<gene>
    <name evidence="1" type="ORF">IAD32_01965</name>
</gene>
<organism evidence="1 2">
    <name type="scientific">Candidatus Scatavimonas merdigallinarum</name>
    <dbReference type="NCBI Taxonomy" id="2840914"/>
    <lineage>
        <taxon>Bacteria</taxon>
        <taxon>Bacillati</taxon>
        <taxon>Bacillota</taxon>
        <taxon>Clostridia</taxon>
        <taxon>Eubacteriales</taxon>
        <taxon>Oscillospiraceae</taxon>
        <taxon>Oscillospiraceae incertae sedis</taxon>
        <taxon>Candidatus Scatavimonas</taxon>
    </lineage>
</organism>